<dbReference type="CDD" id="cd19958">
    <property type="entry name" value="pyocin_knob"/>
    <property type="match status" value="1"/>
</dbReference>
<sequence>MIELANGISLPEGAVVQSIVCHMDNAREYSAIVERIQYDKTLPVIEVYLSSGGVPYEVPENATVSVRLRKGDGKGVYNPALGLSEDRTRVYITITQQMTAVPGNCRAVVEVAAGGGVICASEFLLKVTENPVQEGAIESEDEYLTLTEILAQVQQMHGDVEGWKDQTLDYKKQAESMAINAVASASRAADSATNAADSAAQAGTSATNAANSAAQAEEASEHYPTISSDGYWQLWDPASGKYVKTTQKAQGPEGPTGPPVDTSTLISQAEKGAANGVATLDSGAKVPVPQIPAANSLQVLNLGPIPTSDRLQTGQDLNNYITPGSYWCTGTAIAESLKNCPYRGRFKLVVDEASSGGEIVYQYIIPGHTGENSVYTIYYRVRDMLWIPASPWGNWKTLLSVVGGNKNSIQQTSALLNLRQEEGTWTPVLIARSGPAVSYTITENRGCKYWTLGDWVYITCYLRVRITAAGDGSSGSRSYAGIQGLPFAVSTESRYPITV</sequence>
<evidence type="ECO:0000313" key="1">
    <source>
        <dbReference type="EMBL" id="RAQ22002.1"/>
    </source>
</evidence>
<comment type="caution">
    <text evidence="1">The sequence shown here is derived from an EMBL/GenBank/DDBJ whole genome shotgun (WGS) entry which is preliminary data.</text>
</comment>
<feature type="non-terminal residue" evidence="1">
    <location>
        <position position="499"/>
    </location>
</feature>
<evidence type="ECO:0000313" key="2">
    <source>
        <dbReference type="Proteomes" id="UP000249377"/>
    </source>
</evidence>
<gene>
    <name evidence="1" type="ORF">DPQ25_13955</name>
</gene>
<organism evidence="1 2">
    <name type="scientific">Hydrogeniiclostridium mannosilyticum</name>
    <dbReference type="NCBI Taxonomy" id="2764322"/>
    <lineage>
        <taxon>Bacteria</taxon>
        <taxon>Bacillati</taxon>
        <taxon>Bacillota</taxon>
        <taxon>Clostridia</taxon>
        <taxon>Eubacteriales</taxon>
        <taxon>Acutalibacteraceae</taxon>
        <taxon>Hydrogeniiclostridium</taxon>
    </lineage>
</organism>
<dbReference type="RefSeq" id="WP_242978394.1">
    <property type="nucleotide sequence ID" value="NZ_QLYR01000018.1"/>
</dbReference>
<keyword evidence="2" id="KW-1185">Reference proteome</keyword>
<proteinExistence type="predicted"/>
<dbReference type="EMBL" id="QLYR01000018">
    <property type="protein sequence ID" value="RAQ22002.1"/>
    <property type="molecule type" value="Genomic_DNA"/>
</dbReference>
<accession>A0A328U9N5</accession>
<name>A0A328U9N5_9FIRM</name>
<dbReference type="AlphaFoldDB" id="A0A328U9N5"/>
<evidence type="ECO:0008006" key="3">
    <source>
        <dbReference type="Google" id="ProtNLM"/>
    </source>
</evidence>
<dbReference type="Proteomes" id="UP000249377">
    <property type="component" value="Unassembled WGS sequence"/>
</dbReference>
<reference evidence="1 2" key="1">
    <citation type="submission" date="2018-06" db="EMBL/GenBank/DDBJ databases">
        <title>Noncontiguous genome sequence of Ruminococcaceae bacterium ASD2818.</title>
        <authorList>
            <person name="Chaplin A.V."/>
            <person name="Sokolova S.R."/>
            <person name="Kochetkova T.O."/>
            <person name="Goltsov A.Y."/>
            <person name="Trofimov D.Y."/>
            <person name="Efimov B.A."/>
        </authorList>
    </citation>
    <scope>NUCLEOTIDE SEQUENCE [LARGE SCALE GENOMIC DNA]</scope>
    <source>
        <strain evidence="1 2">ASD2818</strain>
    </source>
</reference>
<protein>
    <recommendedName>
        <fullName evidence="3">BppU N-terminal domain-containing protein</fullName>
    </recommendedName>
</protein>